<dbReference type="PANTHER" id="PTHR30273:SF2">
    <property type="entry name" value="PROTEIN FECR"/>
    <property type="match status" value="1"/>
</dbReference>
<dbReference type="PIRSF" id="PIRSF018266">
    <property type="entry name" value="FecR"/>
    <property type="match status" value="1"/>
</dbReference>
<dbReference type="Pfam" id="PF04773">
    <property type="entry name" value="FecR"/>
    <property type="match status" value="1"/>
</dbReference>
<evidence type="ECO:0000259" key="2">
    <source>
        <dbReference type="Pfam" id="PF04773"/>
    </source>
</evidence>
<keyword evidence="1" id="KW-0472">Membrane</keyword>
<keyword evidence="1" id="KW-0812">Transmembrane</keyword>
<protein>
    <submittedName>
        <fullName evidence="4">Protein FecR</fullName>
    </submittedName>
</protein>
<organism evidence="4 5">
    <name type="scientific">Herbaspirillum frisingense</name>
    <dbReference type="NCBI Taxonomy" id="92645"/>
    <lineage>
        <taxon>Bacteria</taxon>
        <taxon>Pseudomonadati</taxon>
        <taxon>Pseudomonadota</taxon>
        <taxon>Betaproteobacteria</taxon>
        <taxon>Burkholderiales</taxon>
        <taxon>Oxalobacteraceae</taxon>
        <taxon>Herbaspirillum</taxon>
    </lineage>
</organism>
<dbReference type="PANTHER" id="PTHR30273">
    <property type="entry name" value="PERIPLASMIC SIGNAL SENSOR AND SIGMA FACTOR ACTIVATOR FECR-RELATED"/>
    <property type="match status" value="1"/>
</dbReference>
<feature type="domain" description="FecR N-terminal" evidence="3">
    <location>
        <begin position="8"/>
        <end position="47"/>
    </location>
</feature>
<dbReference type="EMBL" id="WNDX01000153">
    <property type="protein sequence ID" value="KAF1039357.1"/>
    <property type="molecule type" value="Genomic_DNA"/>
</dbReference>
<dbReference type="Gene3D" id="2.60.120.1440">
    <property type="match status" value="1"/>
</dbReference>
<feature type="domain" description="FecR protein" evidence="2">
    <location>
        <begin position="110"/>
        <end position="198"/>
    </location>
</feature>
<dbReference type="InterPro" id="IPR012373">
    <property type="entry name" value="Ferrdict_sens_TM"/>
</dbReference>
<sequence>MSDEKIVEQAIDWMLQLEQPDVSPAERAAFERWRAADPRNDVAYANLTQSVRQFDVPRQVGASATVLRNTLQQKKNRRKTLKRIAALAGLTVGAGALLNQVTPLRGMSADLHTGTGERQTYTLADGSVLTLNARSAADRLIDQSRRLVRLFAGEMYLQVAAQGRLPFAIETRHGSASALSGTLLIRYLEERTQVVALQASAMLQPLEGQGVDLPSGRRTWFDRTSIASLQQISGRESSWIDGYYTASNAPLTEVIEALRPYRKGMIRLEPAAGELRVSGAFPLDDTDRALSALANNLPIEVTRVTPYWVTISARA</sequence>
<proteinExistence type="predicted"/>
<dbReference type="InterPro" id="IPR006860">
    <property type="entry name" value="FecR"/>
</dbReference>
<dbReference type="GO" id="GO:0016989">
    <property type="term" value="F:sigma factor antagonist activity"/>
    <property type="evidence" value="ECO:0007669"/>
    <property type="project" value="TreeGrafter"/>
</dbReference>
<evidence type="ECO:0000313" key="4">
    <source>
        <dbReference type="EMBL" id="KAF1039357.1"/>
    </source>
</evidence>
<accession>A0A7V8FTT2</accession>
<comment type="caution">
    <text evidence="4">The sequence shown here is derived from an EMBL/GenBank/DDBJ whole genome shotgun (WGS) entry which is preliminary data.</text>
</comment>
<evidence type="ECO:0000256" key="1">
    <source>
        <dbReference type="SAM" id="Phobius"/>
    </source>
</evidence>
<feature type="transmembrane region" description="Helical" evidence="1">
    <location>
        <begin position="84"/>
        <end position="102"/>
    </location>
</feature>
<dbReference type="InterPro" id="IPR032623">
    <property type="entry name" value="FecR_N"/>
</dbReference>
<dbReference type="Pfam" id="PF16220">
    <property type="entry name" value="DUF4880"/>
    <property type="match status" value="1"/>
</dbReference>
<evidence type="ECO:0000313" key="5">
    <source>
        <dbReference type="Proteomes" id="UP000462435"/>
    </source>
</evidence>
<gene>
    <name evidence="4" type="primary">fecR_8</name>
    <name evidence="4" type="ORF">GAK35_03676</name>
</gene>
<keyword evidence="1" id="KW-1133">Transmembrane helix</keyword>
<name>A0A7V8FTT2_9BURK</name>
<reference evidence="5" key="1">
    <citation type="journal article" date="2020" name="MBio">
        <title>Horizontal gene transfer to a defensive symbiont with a reduced genome amongst a multipartite beetle microbiome.</title>
        <authorList>
            <person name="Waterworth S.C."/>
            <person name="Florez L.V."/>
            <person name="Rees E.R."/>
            <person name="Hertweck C."/>
            <person name="Kaltenpoth M."/>
            <person name="Kwan J.C."/>
        </authorList>
    </citation>
    <scope>NUCLEOTIDE SEQUENCE [LARGE SCALE GENOMIC DNA]</scope>
</reference>
<evidence type="ECO:0000259" key="3">
    <source>
        <dbReference type="Pfam" id="PF16220"/>
    </source>
</evidence>
<dbReference type="AlphaFoldDB" id="A0A7V8FTT2"/>
<dbReference type="Proteomes" id="UP000462435">
    <property type="component" value="Unassembled WGS sequence"/>
</dbReference>